<dbReference type="HOGENOM" id="CLU_2638767_0_0_1"/>
<proteinExistence type="predicted"/>
<evidence type="ECO:0000313" key="2">
    <source>
        <dbReference type="Proteomes" id="UP000054538"/>
    </source>
</evidence>
<dbReference type="InParanoid" id="A0A0D0DPD8"/>
<protein>
    <submittedName>
        <fullName evidence="1">Uncharacterized protein</fullName>
    </submittedName>
</protein>
<gene>
    <name evidence="1" type="ORF">PAXRUDRAFT_821110</name>
</gene>
<reference evidence="1 2" key="1">
    <citation type="submission" date="2014-04" db="EMBL/GenBank/DDBJ databases">
        <authorList>
            <consortium name="DOE Joint Genome Institute"/>
            <person name="Kuo A."/>
            <person name="Kohler A."/>
            <person name="Jargeat P."/>
            <person name="Nagy L.G."/>
            <person name="Floudas D."/>
            <person name="Copeland A."/>
            <person name="Barry K.W."/>
            <person name="Cichocki N."/>
            <person name="Veneault-Fourrey C."/>
            <person name="LaButti K."/>
            <person name="Lindquist E.A."/>
            <person name="Lipzen A."/>
            <person name="Lundell T."/>
            <person name="Morin E."/>
            <person name="Murat C."/>
            <person name="Sun H."/>
            <person name="Tunlid A."/>
            <person name="Henrissat B."/>
            <person name="Grigoriev I.V."/>
            <person name="Hibbett D.S."/>
            <person name="Martin F."/>
            <person name="Nordberg H.P."/>
            <person name="Cantor M.N."/>
            <person name="Hua S.X."/>
        </authorList>
    </citation>
    <scope>NUCLEOTIDE SEQUENCE [LARGE SCALE GENOMIC DNA]</scope>
    <source>
        <strain evidence="1 2">Ve08.2h10</strain>
    </source>
</reference>
<keyword evidence="2" id="KW-1185">Reference proteome</keyword>
<dbReference type="Proteomes" id="UP000054538">
    <property type="component" value="Unassembled WGS sequence"/>
</dbReference>
<evidence type="ECO:0000313" key="1">
    <source>
        <dbReference type="EMBL" id="KIL00913.1"/>
    </source>
</evidence>
<dbReference type="AlphaFoldDB" id="A0A0D0DPD8"/>
<dbReference type="EMBL" id="KN824824">
    <property type="protein sequence ID" value="KIL00913.1"/>
    <property type="molecule type" value="Genomic_DNA"/>
</dbReference>
<sequence>MRFLERQVDPTPPNSYTLVALNLLSQGVGKLERYSCQANSPFQIPDWRRRVWRGERKRGKFQSSRLRIKKMYYMHLL</sequence>
<name>A0A0D0DPD8_9AGAM</name>
<organism evidence="1 2">
    <name type="scientific">Paxillus rubicundulus Ve08.2h10</name>
    <dbReference type="NCBI Taxonomy" id="930991"/>
    <lineage>
        <taxon>Eukaryota</taxon>
        <taxon>Fungi</taxon>
        <taxon>Dikarya</taxon>
        <taxon>Basidiomycota</taxon>
        <taxon>Agaricomycotina</taxon>
        <taxon>Agaricomycetes</taxon>
        <taxon>Agaricomycetidae</taxon>
        <taxon>Boletales</taxon>
        <taxon>Paxilineae</taxon>
        <taxon>Paxillaceae</taxon>
        <taxon>Paxillus</taxon>
    </lineage>
</organism>
<accession>A0A0D0DPD8</accession>
<reference evidence="2" key="2">
    <citation type="submission" date="2015-01" db="EMBL/GenBank/DDBJ databases">
        <title>Evolutionary Origins and Diversification of the Mycorrhizal Mutualists.</title>
        <authorList>
            <consortium name="DOE Joint Genome Institute"/>
            <consortium name="Mycorrhizal Genomics Consortium"/>
            <person name="Kohler A."/>
            <person name="Kuo A."/>
            <person name="Nagy L.G."/>
            <person name="Floudas D."/>
            <person name="Copeland A."/>
            <person name="Barry K.W."/>
            <person name="Cichocki N."/>
            <person name="Veneault-Fourrey C."/>
            <person name="LaButti K."/>
            <person name="Lindquist E.A."/>
            <person name="Lipzen A."/>
            <person name="Lundell T."/>
            <person name="Morin E."/>
            <person name="Murat C."/>
            <person name="Riley R."/>
            <person name="Ohm R."/>
            <person name="Sun H."/>
            <person name="Tunlid A."/>
            <person name="Henrissat B."/>
            <person name="Grigoriev I.V."/>
            <person name="Hibbett D.S."/>
            <person name="Martin F."/>
        </authorList>
    </citation>
    <scope>NUCLEOTIDE SEQUENCE [LARGE SCALE GENOMIC DNA]</scope>
    <source>
        <strain evidence="2">Ve08.2h10</strain>
    </source>
</reference>